<dbReference type="InterPro" id="IPR003938">
    <property type="entry name" value="K_chnl_volt-dep_EAG/ELK/ERG"/>
</dbReference>
<dbReference type="Pfam" id="PF11834">
    <property type="entry name" value="KHA"/>
    <property type="match status" value="1"/>
</dbReference>
<feature type="repeat" description="ANK" evidence="13">
    <location>
        <begin position="585"/>
        <end position="617"/>
    </location>
</feature>
<evidence type="ECO:0000256" key="6">
    <source>
        <dbReference type="ARBA" id="ARBA00022826"/>
    </source>
</evidence>
<keyword evidence="13" id="KW-0040">ANK repeat</keyword>
<proteinExistence type="inferred from homology"/>
<evidence type="ECO:0000256" key="4">
    <source>
        <dbReference type="ARBA" id="ARBA00022538"/>
    </source>
</evidence>
<evidence type="ECO:0000256" key="9">
    <source>
        <dbReference type="ARBA" id="ARBA00022989"/>
    </source>
</evidence>
<dbReference type="SMART" id="SM00248">
    <property type="entry name" value="ANK"/>
    <property type="match status" value="5"/>
</dbReference>
<comment type="domain">
    <text evidence="14">The segment S4 is probably the voltage-sensor and is characterized by a series of positively charged amino acids. The pore-forming region H5 is enclosed by the transmembrane segments S5 and S6 in the Shaker-type (1P/6TM) and contains the GYGD signature motif which seems to be involved in potassium selectivity.</text>
</comment>
<dbReference type="CDD" id="cd00038">
    <property type="entry name" value="CAP_ED"/>
    <property type="match status" value="1"/>
</dbReference>
<dbReference type="Pfam" id="PF12796">
    <property type="entry name" value="Ank_2"/>
    <property type="match status" value="2"/>
</dbReference>
<evidence type="ECO:0000259" key="16">
    <source>
        <dbReference type="PROSITE" id="PS51490"/>
    </source>
</evidence>
<feature type="transmembrane region" description="Helical" evidence="14">
    <location>
        <begin position="159"/>
        <end position="178"/>
    </location>
</feature>
<dbReference type="Gene3D" id="2.60.120.10">
    <property type="entry name" value="Jelly Rolls"/>
    <property type="match status" value="1"/>
</dbReference>
<dbReference type="InterPro" id="IPR000595">
    <property type="entry name" value="cNMP-bd_dom"/>
</dbReference>
<feature type="repeat" description="ANK" evidence="13">
    <location>
        <begin position="682"/>
        <end position="714"/>
    </location>
</feature>
<dbReference type="InterPro" id="IPR005821">
    <property type="entry name" value="Ion_trans_dom"/>
</dbReference>
<comment type="subcellular location">
    <subcellularLocation>
        <location evidence="1 14">Membrane</location>
        <topology evidence="1 14">Multi-pass membrane protein</topology>
    </subcellularLocation>
</comment>
<comment type="similarity">
    <text evidence="2 14">Belongs to the potassium channel family. Plant (TC 1.A.1.4) subfamily.</text>
</comment>
<keyword evidence="5 14" id="KW-0812">Transmembrane</keyword>
<dbReference type="SMART" id="SM00100">
    <property type="entry name" value="cNMP"/>
    <property type="match status" value="1"/>
</dbReference>
<dbReference type="InterPro" id="IPR014710">
    <property type="entry name" value="RmlC-like_jellyroll"/>
</dbReference>
<dbReference type="InterPro" id="IPR036770">
    <property type="entry name" value="Ankyrin_rpt-contain_sf"/>
</dbReference>
<dbReference type="PRINTS" id="PR01415">
    <property type="entry name" value="ANKYRIN"/>
</dbReference>
<dbReference type="InterPro" id="IPR021789">
    <property type="entry name" value="KHA_dom"/>
</dbReference>
<feature type="transmembrane region" description="Helical" evidence="14">
    <location>
        <begin position="221"/>
        <end position="251"/>
    </location>
</feature>
<dbReference type="PANTHER" id="PTHR45743:SF21">
    <property type="entry name" value="POTASSIUM CHANNEL AKT2_3"/>
    <property type="match status" value="1"/>
</dbReference>
<dbReference type="Pfam" id="PF00520">
    <property type="entry name" value="Ion_trans"/>
    <property type="match status" value="1"/>
</dbReference>
<evidence type="ECO:0000256" key="7">
    <source>
        <dbReference type="ARBA" id="ARBA00022882"/>
    </source>
</evidence>
<evidence type="ECO:0000313" key="18">
    <source>
        <dbReference type="Proteomes" id="UP001408789"/>
    </source>
</evidence>
<dbReference type="PROSITE" id="PS50042">
    <property type="entry name" value="CNMP_BINDING_3"/>
    <property type="match status" value="1"/>
</dbReference>
<keyword evidence="9 14" id="KW-1133">Transmembrane helix</keyword>
<evidence type="ECO:0000256" key="13">
    <source>
        <dbReference type="PROSITE-ProRule" id="PRU00023"/>
    </source>
</evidence>
<evidence type="ECO:0000256" key="12">
    <source>
        <dbReference type="ARBA" id="ARBA00023303"/>
    </source>
</evidence>
<feature type="domain" description="KHA" evidence="16">
    <location>
        <begin position="771"/>
        <end position="846"/>
    </location>
</feature>
<evidence type="ECO:0000256" key="5">
    <source>
        <dbReference type="ARBA" id="ARBA00022692"/>
    </source>
</evidence>
<dbReference type="FunFam" id="1.10.287.70:FF:000123">
    <property type="entry name" value="Potassium channel KAT3"/>
    <property type="match status" value="1"/>
</dbReference>
<keyword evidence="4 14" id="KW-0633">Potassium transport</keyword>
<evidence type="ECO:0000256" key="10">
    <source>
        <dbReference type="ARBA" id="ARBA00023065"/>
    </source>
</evidence>
<feature type="transmembrane region" description="Helical" evidence="14">
    <location>
        <begin position="271"/>
        <end position="291"/>
    </location>
</feature>
<dbReference type="EMBL" id="JBCNJP010000011">
    <property type="protein sequence ID" value="KAK9070995.1"/>
    <property type="molecule type" value="Genomic_DNA"/>
</dbReference>
<dbReference type="PROSITE" id="PS50088">
    <property type="entry name" value="ANK_REPEAT"/>
    <property type="match status" value="2"/>
</dbReference>
<keyword evidence="8 14" id="KW-0630">Potassium</keyword>
<dbReference type="Proteomes" id="UP001408789">
    <property type="component" value="Unassembled WGS sequence"/>
</dbReference>
<comment type="caution">
    <text evidence="17">The sequence shown here is derived from an EMBL/GenBank/DDBJ whole genome shotgun (WGS) entry which is preliminary data.</text>
</comment>
<organism evidence="17 18">
    <name type="scientific">Deinandra increscens subsp. villosa</name>
    <dbReference type="NCBI Taxonomy" id="3103831"/>
    <lineage>
        <taxon>Eukaryota</taxon>
        <taxon>Viridiplantae</taxon>
        <taxon>Streptophyta</taxon>
        <taxon>Embryophyta</taxon>
        <taxon>Tracheophyta</taxon>
        <taxon>Spermatophyta</taxon>
        <taxon>Magnoliopsida</taxon>
        <taxon>eudicotyledons</taxon>
        <taxon>Gunneridae</taxon>
        <taxon>Pentapetalae</taxon>
        <taxon>asterids</taxon>
        <taxon>campanulids</taxon>
        <taxon>Asterales</taxon>
        <taxon>Asteraceae</taxon>
        <taxon>Asteroideae</taxon>
        <taxon>Heliantheae alliance</taxon>
        <taxon>Madieae</taxon>
        <taxon>Madiinae</taxon>
        <taxon>Deinandra</taxon>
    </lineage>
</organism>
<accession>A0AAP0H5T9</accession>
<feature type="transmembrane region" description="Helical" evidence="14">
    <location>
        <begin position="81"/>
        <end position="99"/>
    </location>
</feature>
<keyword evidence="18" id="KW-1185">Reference proteome</keyword>
<comment type="subunit">
    <text evidence="14">The potassium channel is composed of a homo- or heterotetrameric complex of pore-forming subunits.</text>
</comment>
<dbReference type="GO" id="GO:0034702">
    <property type="term" value="C:monoatomic ion channel complex"/>
    <property type="evidence" value="ECO:0007669"/>
    <property type="project" value="UniProtKB-KW"/>
</dbReference>
<dbReference type="InterPro" id="IPR045319">
    <property type="entry name" value="KAT/AKT"/>
</dbReference>
<evidence type="ECO:0000256" key="14">
    <source>
        <dbReference type="RuleBase" id="RU369015"/>
    </source>
</evidence>
<dbReference type="FunFam" id="2.60.120.10:FF:000074">
    <property type="entry name" value="Potassium channel KAT2"/>
    <property type="match status" value="1"/>
</dbReference>
<dbReference type="SUPFAM" id="SSF48403">
    <property type="entry name" value="Ankyrin repeat"/>
    <property type="match status" value="1"/>
</dbReference>
<evidence type="ECO:0000259" key="15">
    <source>
        <dbReference type="PROSITE" id="PS50042"/>
    </source>
</evidence>
<dbReference type="PROSITE" id="PS50297">
    <property type="entry name" value="ANK_REP_REGION"/>
    <property type="match status" value="2"/>
</dbReference>
<evidence type="ECO:0000256" key="2">
    <source>
        <dbReference type="ARBA" id="ARBA00007929"/>
    </source>
</evidence>
<name>A0AAP0H5T9_9ASTR</name>
<keyword evidence="12 14" id="KW-0407">Ion channel</keyword>
<keyword evidence="3 14" id="KW-0813">Transport</keyword>
<dbReference type="InterPro" id="IPR018490">
    <property type="entry name" value="cNMP-bd_dom_sf"/>
</dbReference>
<dbReference type="InterPro" id="IPR002110">
    <property type="entry name" value="Ankyrin_rpt"/>
</dbReference>
<feature type="transmembrane region" description="Helical" evidence="14">
    <location>
        <begin position="303"/>
        <end position="321"/>
    </location>
</feature>
<dbReference type="PANTHER" id="PTHR45743">
    <property type="entry name" value="POTASSIUM CHANNEL AKT1"/>
    <property type="match status" value="1"/>
</dbReference>
<evidence type="ECO:0000256" key="8">
    <source>
        <dbReference type="ARBA" id="ARBA00022958"/>
    </source>
</evidence>
<keyword evidence="6 14" id="KW-0631">Potassium channel</keyword>
<evidence type="ECO:0000256" key="3">
    <source>
        <dbReference type="ARBA" id="ARBA00022448"/>
    </source>
</evidence>
<dbReference type="SUPFAM" id="SSF81324">
    <property type="entry name" value="Voltage-gated potassium channels"/>
    <property type="match status" value="1"/>
</dbReference>
<evidence type="ECO:0000256" key="11">
    <source>
        <dbReference type="ARBA" id="ARBA00023136"/>
    </source>
</evidence>
<feature type="transmembrane region" description="Helical" evidence="14">
    <location>
        <begin position="119"/>
        <end position="138"/>
    </location>
</feature>
<comment type="function">
    <text evidence="14">Potassium channel.</text>
</comment>
<dbReference type="Gene3D" id="1.25.40.20">
    <property type="entry name" value="Ankyrin repeat-containing domain"/>
    <property type="match status" value="1"/>
</dbReference>
<reference evidence="17 18" key="1">
    <citation type="submission" date="2024-04" db="EMBL/GenBank/DDBJ databases">
        <title>The reference genome of an endangered Asteraceae, Deinandra increscens subsp. villosa, native to the Central Coast of California.</title>
        <authorList>
            <person name="Guilliams M."/>
            <person name="Hasenstab-Lehman K."/>
            <person name="Meyer R."/>
            <person name="Mcevoy S."/>
        </authorList>
    </citation>
    <scope>NUCLEOTIDE SEQUENCE [LARGE SCALE GENOMIC DNA]</scope>
    <source>
        <tissue evidence="17">Leaf</tissue>
    </source>
</reference>
<keyword evidence="10 14" id="KW-0406">Ion transport</keyword>
<dbReference type="PRINTS" id="PR01463">
    <property type="entry name" value="EAGCHANLFMLY"/>
</dbReference>
<dbReference type="AlphaFoldDB" id="A0AAP0H5T9"/>
<dbReference type="Gene3D" id="1.10.287.70">
    <property type="match status" value="1"/>
</dbReference>
<evidence type="ECO:0000313" key="17">
    <source>
        <dbReference type="EMBL" id="KAK9070995.1"/>
    </source>
</evidence>
<dbReference type="PROSITE" id="PS51490">
    <property type="entry name" value="KHA"/>
    <property type="match status" value="1"/>
</dbReference>
<dbReference type="GO" id="GO:0005249">
    <property type="term" value="F:voltage-gated potassium channel activity"/>
    <property type="evidence" value="ECO:0007669"/>
    <property type="project" value="UniProtKB-UniRule"/>
</dbReference>
<comment type="domain">
    <text evidence="14">The KHA domain (rich in hydrophobic and acidic residues) present in the C-terminal part is likely to be important for tetramerization.</text>
</comment>
<feature type="domain" description="Cyclic nucleotide-binding" evidence="15">
    <location>
        <begin position="405"/>
        <end position="525"/>
    </location>
</feature>
<evidence type="ECO:0000256" key="1">
    <source>
        <dbReference type="ARBA" id="ARBA00004141"/>
    </source>
</evidence>
<keyword evidence="11 14" id="KW-0472">Membrane</keyword>
<gene>
    <name evidence="17" type="ORF">SSX86_009563</name>
</gene>
<keyword evidence="7 14" id="KW-0851">Voltage-gated channel</keyword>
<dbReference type="SUPFAM" id="SSF51206">
    <property type="entry name" value="cAMP-binding domain-like"/>
    <property type="match status" value="1"/>
</dbReference>
<protein>
    <recommendedName>
        <fullName evidence="14">Potassium channel</fullName>
    </recommendedName>
</protein>
<sequence length="846" mass="96013">MEVNQPVFPTTYSNLYGNRKHKYKESKKEIEEKGEEAKHLTLRSLSKVIIPPLGASSNDTQNHVNSRSTHIISPLGSKYRCWQTLMVIMVAYSAWTYPFEVAFLKSSAHTHKQLYIADSIVDFFFAIDIILTFFVAYVDPTTHLLVRDPKSIATRYLSTWFVMDLASTLPFELISYLFTGKHRMSLPYVVLGLLRFWRLRRVKQFFTRYFRRLEKDIRFNYFWVRCARLLCVTLFLVHCAGCIYYLLAVLYPHEGRTWIASINPSFRKDDLYILYISAIYWSITTMTTVGYGDLHAENAAEMVFIIFYMLFNLGLTAYIIGNMTNLVVEGTRRTMEFRNSIEAASSFVGRNRLPTRLKEQILAYMCLRFKAESLNQQQLIEQLPKTICKSIRQHLFFPTVEKVYLFKDVSREILLLLVADMKAEYIPPREDVIIQNESPDDVYIIVSGEVEIIECDQMEKEQVLGVLHACDIFGEVGALCCRPQSYIYRTKTLSQLLRLKTTSLIEAMQTKQPDNVSILKNFLQHHKKLKDLNFGDLLLDGGGEESLDGDPDMSMNLLTVAGTGNAAFLDELLKARLDPDISDSKGRTPLHIAASKGHEECVLVLLKHACNIHLRDVNGNTALWEAIASNHHSIFRVLFHGASISDPFTAGELLCTAAKRNDLTVMKGLLKHGLPVDSKDHHGSTAIQIAVSENNIEMVKLLVMNGADVNDHTIKSSIPADNLMDFVAKREIGYRIVMPDQDQDRVVEESGEGGRREEGILGKTQVQYAGRVSIYKGLPMVRKKVSCTEAGKLIKMPNSLMELKIIAGEKFGFDARNAVVTNEDGAEIDSTEVIRDNDKLFIGDLL</sequence>
<dbReference type="Pfam" id="PF00027">
    <property type="entry name" value="cNMP_binding"/>
    <property type="match status" value="1"/>
</dbReference>